<organism evidence="1 2">
    <name type="scientific">Grifola frondosa</name>
    <name type="common">Maitake</name>
    <name type="synonym">Polyporus frondosus</name>
    <dbReference type="NCBI Taxonomy" id="5627"/>
    <lineage>
        <taxon>Eukaryota</taxon>
        <taxon>Fungi</taxon>
        <taxon>Dikarya</taxon>
        <taxon>Basidiomycota</taxon>
        <taxon>Agaricomycotina</taxon>
        <taxon>Agaricomycetes</taxon>
        <taxon>Polyporales</taxon>
        <taxon>Grifolaceae</taxon>
        <taxon>Grifola</taxon>
    </lineage>
</organism>
<protein>
    <submittedName>
        <fullName evidence="1">Uncharacterized protein</fullName>
    </submittedName>
</protein>
<evidence type="ECO:0000313" key="1">
    <source>
        <dbReference type="EMBL" id="OBZ71807.1"/>
    </source>
</evidence>
<gene>
    <name evidence="1" type="ORF">A0H81_08233</name>
</gene>
<evidence type="ECO:0000313" key="2">
    <source>
        <dbReference type="Proteomes" id="UP000092993"/>
    </source>
</evidence>
<proteinExistence type="predicted"/>
<accession>A0A1C7M5L3</accession>
<comment type="caution">
    <text evidence="1">The sequence shown here is derived from an EMBL/GenBank/DDBJ whole genome shotgun (WGS) entry which is preliminary data.</text>
</comment>
<keyword evidence="2" id="KW-1185">Reference proteome</keyword>
<name>A0A1C7M5L3_GRIFR</name>
<dbReference type="AlphaFoldDB" id="A0A1C7M5L3"/>
<dbReference type="Proteomes" id="UP000092993">
    <property type="component" value="Unassembled WGS sequence"/>
</dbReference>
<reference evidence="1 2" key="1">
    <citation type="submission" date="2016-03" db="EMBL/GenBank/DDBJ databases">
        <title>Whole genome sequencing of Grifola frondosa 9006-11.</title>
        <authorList>
            <person name="Min B."/>
            <person name="Park H."/>
            <person name="Kim J.-G."/>
            <person name="Cho H."/>
            <person name="Oh Y.-L."/>
            <person name="Kong W.-S."/>
            <person name="Choi I.-G."/>
        </authorList>
    </citation>
    <scope>NUCLEOTIDE SEQUENCE [LARGE SCALE GENOMIC DNA]</scope>
    <source>
        <strain evidence="1 2">9006-11</strain>
    </source>
</reference>
<sequence>MPSSTNYVISAIIIDPDHFSSCTCQLPESTPRVDPDKLSLPLSVPGAEVVTKDVATLSEPALRTHRRSSPHTDLCSSPQQSWAYLWGAQLQALVVIRLTITGSPEGAGQCHE</sequence>
<dbReference type="EMBL" id="LUGG01000010">
    <property type="protein sequence ID" value="OBZ71807.1"/>
    <property type="molecule type" value="Genomic_DNA"/>
</dbReference>